<comment type="similarity">
    <text evidence="2 8">Belongs to the nucleobase:cation symporter-2 (NCS2) (TC 2.A.40) family. Azg-like subfamily.</text>
</comment>
<dbReference type="Pfam" id="PF00860">
    <property type="entry name" value="Xan_ur_permease"/>
    <property type="match status" value="1"/>
</dbReference>
<comment type="subcellular location">
    <subcellularLocation>
        <location evidence="1 8">Cell membrane</location>
        <topology evidence="1 8">Multi-pass membrane protein</topology>
    </subcellularLocation>
</comment>
<evidence type="ECO:0000313" key="10">
    <source>
        <dbReference type="EMBL" id="VFJ78456.1"/>
    </source>
</evidence>
<evidence type="ECO:0000256" key="2">
    <source>
        <dbReference type="ARBA" id="ARBA00005697"/>
    </source>
</evidence>
<dbReference type="GO" id="GO:0005886">
    <property type="term" value="C:plasma membrane"/>
    <property type="evidence" value="ECO:0007669"/>
    <property type="project" value="UniProtKB-SubCell"/>
</dbReference>
<feature type="transmembrane region" description="Helical" evidence="9">
    <location>
        <begin position="434"/>
        <end position="459"/>
    </location>
</feature>
<dbReference type="PIRSF" id="PIRSF005353">
    <property type="entry name" value="PbuG"/>
    <property type="match status" value="1"/>
</dbReference>
<feature type="transmembrane region" description="Helical" evidence="9">
    <location>
        <begin position="253"/>
        <end position="273"/>
    </location>
</feature>
<feature type="transmembrane region" description="Helical" evidence="9">
    <location>
        <begin position="189"/>
        <end position="213"/>
    </location>
</feature>
<evidence type="ECO:0000256" key="1">
    <source>
        <dbReference type="ARBA" id="ARBA00004651"/>
    </source>
</evidence>
<accession>A0A450U4G3</accession>
<feature type="transmembrane region" description="Helical" evidence="9">
    <location>
        <begin position="107"/>
        <end position="126"/>
    </location>
</feature>
<keyword evidence="4 8" id="KW-1003">Cell membrane</keyword>
<dbReference type="PANTHER" id="PTHR43337">
    <property type="entry name" value="XANTHINE/URACIL PERMEASE C887.17-RELATED"/>
    <property type="match status" value="1"/>
</dbReference>
<proteinExistence type="inferred from homology"/>
<feature type="transmembrane region" description="Helical" evidence="9">
    <location>
        <begin position="133"/>
        <end position="151"/>
    </location>
</feature>
<gene>
    <name evidence="10" type="ORF">BECKFW1821C_GA0114237_11842</name>
</gene>
<evidence type="ECO:0000256" key="7">
    <source>
        <dbReference type="ARBA" id="ARBA00023136"/>
    </source>
</evidence>
<sequence length="488" mass="52026">MARYPSALLYHFHSPYHFSLHRGADHICLLASRRSFANPVMGNKLEIPLDSIRKYNSRPMKQFFRLDENNTNVKTEVIAGITTFMTMAYILAVNPSILSATGMDKNALFTATALSAVIGTSVMALVARLPFALAPGMGLNAFFAFTVVIGMGYSWQFALSAIFLEGIIFLILTALNIRELIVNAIPLPIKHAISAGIGLFIAFIGLQNAGIIVNNDVVLVGLGEMNSPSVLIALFGIIITGVLLALKIKGALLVGIFAAAVAGIPAGVTQLPADGLMSAPPSLAPIFWQLDFSNILSMDMAIVLFTFLFVDMFDTVGTLVGVSSKADMLDEKGKVPRVKQALFADAIGTTCGAMLGTSTVTTYVESASGVAEGGRTGLTSLTVAVLFMVALFFAPLFIMIPGAATAPALVLVGLFMLSPIKRIDLANFTESIPVFLTIIITPLTYSIAEGIVFGILSFVLLKLLTGKSKDVSMVMYVLAAIFILRFFT</sequence>
<evidence type="ECO:0000256" key="9">
    <source>
        <dbReference type="SAM" id="Phobius"/>
    </source>
</evidence>
<feature type="transmembrane region" description="Helical" evidence="9">
    <location>
        <begin position="471"/>
        <end position="487"/>
    </location>
</feature>
<dbReference type="InterPro" id="IPR045018">
    <property type="entry name" value="Azg-like"/>
</dbReference>
<feature type="transmembrane region" description="Helical" evidence="9">
    <location>
        <begin position="342"/>
        <end position="364"/>
    </location>
</feature>
<evidence type="ECO:0000256" key="3">
    <source>
        <dbReference type="ARBA" id="ARBA00022448"/>
    </source>
</evidence>
<feature type="transmembrane region" description="Helical" evidence="9">
    <location>
        <begin position="300"/>
        <end position="322"/>
    </location>
</feature>
<feature type="transmembrane region" description="Helical" evidence="9">
    <location>
        <begin position="225"/>
        <end position="246"/>
    </location>
</feature>
<keyword evidence="6 8" id="KW-1133">Transmembrane helix</keyword>
<dbReference type="AlphaFoldDB" id="A0A450U4G3"/>
<name>A0A450U4G3_9GAMM</name>
<feature type="transmembrane region" description="Helical" evidence="9">
    <location>
        <begin position="384"/>
        <end position="414"/>
    </location>
</feature>
<organism evidence="10">
    <name type="scientific">Candidatus Kentrum sp. FW</name>
    <dbReference type="NCBI Taxonomy" id="2126338"/>
    <lineage>
        <taxon>Bacteria</taxon>
        <taxon>Pseudomonadati</taxon>
        <taxon>Pseudomonadota</taxon>
        <taxon>Gammaproteobacteria</taxon>
        <taxon>Candidatus Kentrum</taxon>
    </lineage>
</organism>
<feature type="transmembrane region" description="Helical" evidence="9">
    <location>
        <begin position="157"/>
        <end position="177"/>
    </location>
</feature>
<keyword evidence="3 8" id="KW-0813">Transport</keyword>
<feature type="transmembrane region" description="Helical" evidence="9">
    <location>
        <begin position="77"/>
        <end position="101"/>
    </location>
</feature>
<keyword evidence="5 8" id="KW-0812">Transmembrane</keyword>
<protein>
    <submittedName>
        <fullName evidence="10">Putative MFS transporter, AGZA family, xanthine/uracil permease</fullName>
    </submittedName>
</protein>
<dbReference type="InterPro" id="IPR006043">
    <property type="entry name" value="NCS2"/>
</dbReference>
<dbReference type="PANTHER" id="PTHR43337:SF1">
    <property type="entry name" value="XANTHINE_URACIL PERMEASE C887.17-RELATED"/>
    <property type="match status" value="1"/>
</dbReference>
<evidence type="ECO:0000256" key="6">
    <source>
        <dbReference type="ARBA" id="ARBA00022989"/>
    </source>
</evidence>
<evidence type="ECO:0000256" key="5">
    <source>
        <dbReference type="ARBA" id="ARBA00022692"/>
    </source>
</evidence>
<reference evidence="10" key="1">
    <citation type="submission" date="2019-02" db="EMBL/GenBank/DDBJ databases">
        <authorList>
            <person name="Gruber-Vodicka R. H."/>
            <person name="Seah K. B. B."/>
        </authorList>
    </citation>
    <scope>NUCLEOTIDE SEQUENCE</scope>
    <source>
        <strain evidence="10">BECK_BZ131</strain>
    </source>
</reference>
<dbReference type="GO" id="GO:0005345">
    <property type="term" value="F:purine nucleobase transmembrane transporter activity"/>
    <property type="evidence" value="ECO:0007669"/>
    <property type="project" value="TreeGrafter"/>
</dbReference>
<keyword evidence="7 8" id="KW-0472">Membrane</keyword>
<dbReference type="InterPro" id="IPR026033">
    <property type="entry name" value="Azg-like_bact_archaea"/>
</dbReference>
<evidence type="ECO:0000256" key="8">
    <source>
        <dbReference type="PIRNR" id="PIRNR005353"/>
    </source>
</evidence>
<evidence type="ECO:0000256" key="4">
    <source>
        <dbReference type="ARBA" id="ARBA00022475"/>
    </source>
</evidence>
<dbReference type="EMBL" id="CAADFE010000184">
    <property type="protein sequence ID" value="VFJ78456.1"/>
    <property type="molecule type" value="Genomic_DNA"/>
</dbReference>